<dbReference type="Proteomes" id="UP001478817">
    <property type="component" value="Unassembled WGS sequence"/>
</dbReference>
<protein>
    <recommendedName>
        <fullName evidence="3">DUF559 domain-containing protein</fullName>
    </recommendedName>
</protein>
<reference evidence="1 2" key="1">
    <citation type="submission" date="2024-04" db="EMBL/GenBank/DDBJ databases">
        <title>Human intestinal bacterial collection.</title>
        <authorList>
            <person name="Pauvert C."/>
            <person name="Hitch T.C.A."/>
            <person name="Clavel T."/>
        </authorList>
    </citation>
    <scope>NUCLEOTIDE SEQUENCE [LARGE SCALE GENOMIC DNA]</scope>
    <source>
        <strain evidence="1 2">CLA-AA-H197</strain>
    </source>
</reference>
<sequence length="324" mass="35823">MCQPWGMVTLTDISALEKMAADGLLAELGSPISGAGLDWGRTSMRAIGHAGLPGLGTRLSVDTPAHLLVSSPQDRVRSKSVVSHVWREPLPDRSLFQLTDDVLMASPGLVLAQMATSTPPPELAAVVMEMCGRYGRVRWTERGFLDRGPLTTPDNLREYLRHLPGRLCVQRAERATRLALVGSRSPLETSFALMVSLPEELGGCGFARPRLNHRIDPSTQLAVLCDQRWYEADLCWPERRVICEVNSRQEHLTPNAQDHDAAKTGALEAMGWRVHSVTVGLLKSPTSREALFERVASSLGCPPPSDRPEDVRRRGELMRRLLDW</sequence>
<gene>
    <name evidence="1" type="ORF">AAAT05_04665</name>
</gene>
<comment type="caution">
    <text evidence="1">The sequence shown here is derived from an EMBL/GenBank/DDBJ whole genome shotgun (WGS) entry which is preliminary data.</text>
</comment>
<name>A0ABV1IFF5_9ACTN</name>
<organism evidence="1 2">
    <name type="scientific">Paratractidigestivibacter faecalis</name>
    <dbReference type="NCBI Taxonomy" id="2292441"/>
    <lineage>
        <taxon>Bacteria</taxon>
        <taxon>Bacillati</taxon>
        <taxon>Actinomycetota</taxon>
        <taxon>Coriobacteriia</taxon>
        <taxon>Coriobacteriales</taxon>
        <taxon>Atopobiaceae</taxon>
        <taxon>Paratractidigestivibacter</taxon>
    </lineage>
</organism>
<dbReference type="RefSeq" id="WP_349182195.1">
    <property type="nucleotide sequence ID" value="NZ_JBBNGS010000007.1"/>
</dbReference>
<dbReference type="EMBL" id="JBBNGS010000007">
    <property type="protein sequence ID" value="MEQ2637633.1"/>
    <property type="molecule type" value="Genomic_DNA"/>
</dbReference>
<evidence type="ECO:0000313" key="1">
    <source>
        <dbReference type="EMBL" id="MEQ2637633.1"/>
    </source>
</evidence>
<proteinExistence type="predicted"/>
<keyword evidence="2" id="KW-1185">Reference proteome</keyword>
<accession>A0ABV1IFF5</accession>
<evidence type="ECO:0000313" key="2">
    <source>
        <dbReference type="Proteomes" id="UP001478817"/>
    </source>
</evidence>
<evidence type="ECO:0008006" key="3">
    <source>
        <dbReference type="Google" id="ProtNLM"/>
    </source>
</evidence>